<dbReference type="Pfam" id="PF00560">
    <property type="entry name" value="LRR_1"/>
    <property type="match status" value="1"/>
</dbReference>
<evidence type="ECO:0008006" key="3">
    <source>
        <dbReference type="Google" id="ProtNLM"/>
    </source>
</evidence>
<evidence type="ECO:0000313" key="1">
    <source>
        <dbReference type="EMBL" id="GFZ17487.1"/>
    </source>
</evidence>
<dbReference type="SUPFAM" id="SSF52058">
    <property type="entry name" value="L domain-like"/>
    <property type="match status" value="1"/>
</dbReference>
<dbReference type="Proteomes" id="UP000585474">
    <property type="component" value="Unassembled WGS sequence"/>
</dbReference>
<dbReference type="InterPro" id="IPR001611">
    <property type="entry name" value="Leu-rich_rpt"/>
</dbReference>
<dbReference type="PROSITE" id="PS51450">
    <property type="entry name" value="LRR"/>
    <property type="match status" value="1"/>
</dbReference>
<keyword evidence="2" id="KW-1185">Reference proteome</keyword>
<sequence>MVSSEEEVKQALVEFMGKLSPASRELNFGVLDADSLCKTKSLCPELEGQQRNLPTILSELGNLKRLDLSSNDLSGKLPHLPRVSGLLSFLTQNNQLGGEIPNFYFSNLLQFNVSNNNFTDPPPAKKESNSSSKNKALIYSGYGILGFGAPGCSQIAQETKTEEEIRTSIAQALAFMHEALCNNGITDGEPKIRHILLNRDTDPCISEYGSNGERGVRFGTVKVFDKALVSEGANEERMVNLLQVALKCTNPAPDARPSIDQVATMVNLIKEEEERSFCSDP</sequence>
<reference evidence="1 2" key="1">
    <citation type="submission" date="2019-07" db="EMBL/GenBank/DDBJ databases">
        <title>De Novo Assembly of kiwifruit Actinidia rufa.</title>
        <authorList>
            <person name="Sugita-Konishi S."/>
            <person name="Sato K."/>
            <person name="Mori E."/>
            <person name="Abe Y."/>
            <person name="Kisaki G."/>
            <person name="Hamano K."/>
            <person name="Suezawa K."/>
            <person name="Otani M."/>
            <person name="Fukuda T."/>
            <person name="Manabe T."/>
            <person name="Gomi K."/>
            <person name="Tabuchi M."/>
            <person name="Akimitsu K."/>
            <person name="Kataoka I."/>
        </authorList>
    </citation>
    <scope>NUCLEOTIDE SEQUENCE [LARGE SCALE GENOMIC DNA]</scope>
    <source>
        <strain evidence="2">cv. Fuchu</strain>
    </source>
</reference>
<evidence type="ECO:0000313" key="2">
    <source>
        <dbReference type="Proteomes" id="UP000585474"/>
    </source>
</evidence>
<protein>
    <recommendedName>
        <fullName evidence="3">Leucine-rich repeat protein kinase family protein</fullName>
    </recommendedName>
</protein>
<name>A0A7J0H321_9ERIC</name>
<dbReference type="AlphaFoldDB" id="A0A7J0H321"/>
<proteinExistence type="predicted"/>
<comment type="caution">
    <text evidence="1">The sequence shown here is derived from an EMBL/GenBank/DDBJ whole genome shotgun (WGS) entry which is preliminary data.</text>
</comment>
<dbReference type="EMBL" id="BJWL01000026">
    <property type="protein sequence ID" value="GFZ17487.1"/>
    <property type="molecule type" value="Genomic_DNA"/>
</dbReference>
<dbReference type="Gene3D" id="3.80.10.10">
    <property type="entry name" value="Ribonuclease Inhibitor"/>
    <property type="match status" value="1"/>
</dbReference>
<dbReference type="InterPro" id="IPR032675">
    <property type="entry name" value="LRR_dom_sf"/>
</dbReference>
<dbReference type="OrthoDB" id="69842at2759"/>
<dbReference type="InterPro" id="IPR046959">
    <property type="entry name" value="PRK1-6/SRF4-like"/>
</dbReference>
<dbReference type="PANTHER" id="PTHR48007">
    <property type="entry name" value="LEUCINE-RICH REPEAT RECEPTOR-LIKE PROTEIN KINASE PXC1"/>
    <property type="match status" value="1"/>
</dbReference>
<organism evidence="1 2">
    <name type="scientific">Actinidia rufa</name>
    <dbReference type="NCBI Taxonomy" id="165716"/>
    <lineage>
        <taxon>Eukaryota</taxon>
        <taxon>Viridiplantae</taxon>
        <taxon>Streptophyta</taxon>
        <taxon>Embryophyta</taxon>
        <taxon>Tracheophyta</taxon>
        <taxon>Spermatophyta</taxon>
        <taxon>Magnoliopsida</taxon>
        <taxon>eudicotyledons</taxon>
        <taxon>Gunneridae</taxon>
        <taxon>Pentapetalae</taxon>
        <taxon>asterids</taxon>
        <taxon>Ericales</taxon>
        <taxon>Actinidiaceae</taxon>
        <taxon>Actinidia</taxon>
    </lineage>
</organism>
<gene>
    <name evidence="1" type="ORF">Acr_26g0007570</name>
</gene>
<accession>A0A7J0H321</accession>
<dbReference type="PANTHER" id="PTHR48007:SF79">
    <property type="entry name" value="(WILD MALAYSIAN BANANA) HYPOTHETICAL PROTEIN"/>
    <property type="match status" value="1"/>
</dbReference>